<evidence type="ECO:0000259" key="5">
    <source>
        <dbReference type="Pfam" id="PF04542"/>
    </source>
</evidence>
<accession>A0A5C6FJ85</accession>
<dbReference type="Pfam" id="PF08281">
    <property type="entry name" value="Sigma70_r4_2"/>
    <property type="match status" value="1"/>
</dbReference>
<dbReference type="NCBIfam" id="TIGR02937">
    <property type="entry name" value="sigma70-ECF"/>
    <property type="match status" value="1"/>
</dbReference>
<keyword evidence="4" id="KW-0804">Transcription</keyword>
<dbReference type="RefSeq" id="WP_146414890.1">
    <property type="nucleotide sequence ID" value="NZ_SJPZ01000002.1"/>
</dbReference>
<dbReference type="GO" id="GO:0016987">
    <property type="term" value="F:sigma factor activity"/>
    <property type="evidence" value="ECO:0007669"/>
    <property type="project" value="UniProtKB-KW"/>
</dbReference>
<dbReference type="InterPro" id="IPR039425">
    <property type="entry name" value="RNA_pol_sigma-70-like"/>
</dbReference>
<gene>
    <name evidence="7" type="primary">ylaC</name>
    <name evidence="7" type="ORF">V7x_38990</name>
</gene>
<dbReference type="EMBL" id="SJPZ01000002">
    <property type="protein sequence ID" value="TWU62170.1"/>
    <property type="molecule type" value="Genomic_DNA"/>
</dbReference>
<dbReference type="InterPro" id="IPR014284">
    <property type="entry name" value="RNA_pol_sigma-70_dom"/>
</dbReference>
<evidence type="ECO:0000313" key="7">
    <source>
        <dbReference type="EMBL" id="TWU62170.1"/>
    </source>
</evidence>
<dbReference type="Pfam" id="PF04542">
    <property type="entry name" value="Sigma70_r2"/>
    <property type="match status" value="1"/>
</dbReference>
<protein>
    <submittedName>
        <fullName evidence="7">RNA polymerase sigma factor YlaC</fullName>
    </submittedName>
</protein>
<proteinExistence type="inferred from homology"/>
<evidence type="ECO:0000256" key="2">
    <source>
        <dbReference type="ARBA" id="ARBA00023015"/>
    </source>
</evidence>
<dbReference type="Proteomes" id="UP000316476">
    <property type="component" value="Unassembled WGS sequence"/>
</dbReference>
<dbReference type="Gene3D" id="1.10.1740.10">
    <property type="match status" value="1"/>
</dbReference>
<evidence type="ECO:0000256" key="4">
    <source>
        <dbReference type="ARBA" id="ARBA00023163"/>
    </source>
</evidence>
<evidence type="ECO:0000259" key="6">
    <source>
        <dbReference type="Pfam" id="PF08281"/>
    </source>
</evidence>
<dbReference type="InterPro" id="IPR013324">
    <property type="entry name" value="RNA_pol_sigma_r3/r4-like"/>
</dbReference>
<dbReference type="SUPFAM" id="SSF88946">
    <property type="entry name" value="Sigma2 domain of RNA polymerase sigma factors"/>
    <property type="match status" value="1"/>
</dbReference>
<sequence length="168" mass="19812">MNIQEQTEIFDDWVRQHRGLLFKIVRSYSRDRHDQEDLMQELLVQVWRSVPGFKGQSAVSTWLYRVGLYSAIAWSKRDAKQRFNTNDPAVAKHLIQLDDQPSDTRLEWIYDQINKLDEIDRSIALMWLDDRPYQEIAGTLGITSTHVGVKLNRIKQKLSEALQRESQR</sequence>
<dbReference type="GO" id="GO:0003677">
    <property type="term" value="F:DNA binding"/>
    <property type="evidence" value="ECO:0007669"/>
    <property type="project" value="InterPro"/>
</dbReference>
<dbReference type="InterPro" id="IPR013325">
    <property type="entry name" value="RNA_pol_sigma_r2"/>
</dbReference>
<keyword evidence="2" id="KW-0805">Transcription regulation</keyword>
<evidence type="ECO:0000256" key="3">
    <source>
        <dbReference type="ARBA" id="ARBA00023082"/>
    </source>
</evidence>
<feature type="domain" description="RNA polymerase sigma factor 70 region 4 type 2" evidence="6">
    <location>
        <begin position="107"/>
        <end position="158"/>
    </location>
</feature>
<dbReference type="InterPro" id="IPR036388">
    <property type="entry name" value="WH-like_DNA-bd_sf"/>
</dbReference>
<dbReference type="InterPro" id="IPR007627">
    <property type="entry name" value="RNA_pol_sigma70_r2"/>
</dbReference>
<evidence type="ECO:0000313" key="8">
    <source>
        <dbReference type="Proteomes" id="UP000316476"/>
    </source>
</evidence>
<dbReference type="AlphaFoldDB" id="A0A5C6FJ85"/>
<dbReference type="InterPro" id="IPR013249">
    <property type="entry name" value="RNA_pol_sigma70_r4_t2"/>
</dbReference>
<dbReference type="Gene3D" id="1.10.10.10">
    <property type="entry name" value="Winged helix-like DNA-binding domain superfamily/Winged helix DNA-binding domain"/>
    <property type="match status" value="1"/>
</dbReference>
<name>A0A5C6FJ85_9PLAN</name>
<reference evidence="7 8" key="1">
    <citation type="submission" date="2019-02" db="EMBL/GenBank/DDBJ databases">
        <title>Deep-cultivation of Planctomycetes and their phenomic and genomic characterization uncovers novel biology.</title>
        <authorList>
            <person name="Wiegand S."/>
            <person name="Jogler M."/>
            <person name="Boedeker C."/>
            <person name="Pinto D."/>
            <person name="Vollmers J."/>
            <person name="Rivas-Marin E."/>
            <person name="Kohn T."/>
            <person name="Peeters S.H."/>
            <person name="Heuer A."/>
            <person name="Rast P."/>
            <person name="Oberbeckmann S."/>
            <person name="Bunk B."/>
            <person name="Jeske O."/>
            <person name="Meyerdierks A."/>
            <person name="Storesund J.E."/>
            <person name="Kallscheuer N."/>
            <person name="Luecker S."/>
            <person name="Lage O.M."/>
            <person name="Pohl T."/>
            <person name="Merkel B.J."/>
            <person name="Hornburger P."/>
            <person name="Mueller R.-W."/>
            <person name="Bruemmer F."/>
            <person name="Labrenz M."/>
            <person name="Spormann A.M."/>
            <person name="Op Den Camp H."/>
            <person name="Overmann J."/>
            <person name="Amann R."/>
            <person name="Jetten M.S.M."/>
            <person name="Mascher T."/>
            <person name="Medema M.H."/>
            <person name="Devos D.P."/>
            <person name="Kaster A.-K."/>
            <person name="Ovreas L."/>
            <person name="Rohde M."/>
            <person name="Galperin M.Y."/>
            <person name="Jogler C."/>
        </authorList>
    </citation>
    <scope>NUCLEOTIDE SEQUENCE [LARGE SCALE GENOMIC DNA]</scope>
    <source>
        <strain evidence="7 8">V7</strain>
    </source>
</reference>
<dbReference type="PANTHER" id="PTHR43133:SF45">
    <property type="entry name" value="RNA POLYMERASE ECF-TYPE SIGMA FACTOR"/>
    <property type="match status" value="1"/>
</dbReference>
<feature type="domain" description="RNA polymerase sigma-70 region 2" evidence="5">
    <location>
        <begin position="14"/>
        <end position="71"/>
    </location>
</feature>
<comment type="caution">
    <text evidence="7">The sequence shown here is derived from an EMBL/GenBank/DDBJ whole genome shotgun (WGS) entry which is preliminary data.</text>
</comment>
<dbReference type="GO" id="GO:0006352">
    <property type="term" value="P:DNA-templated transcription initiation"/>
    <property type="evidence" value="ECO:0007669"/>
    <property type="project" value="InterPro"/>
</dbReference>
<keyword evidence="3" id="KW-0731">Sigma factor</keyword>
<evidence type="ECO:0000256" key="1">
    <source>
        <dbReference type="ARBA" id="ARBA00010641"/>
    </source>
</evidence>
<dbReference type="OrthoDB" id="9782703at2"/>
<dbReference type="PANTHER" id="PTHR43133">
    <property type="entry name" value="RNA POLYMERASE ECF-TYPE SIGMA FACTO"/>
    <property type="match status" value="1"/>
</dbReference>
<dbReference type="SUPFAM" id="SSF88659">
    <property type="entry name" value="Sigma3 and sigma4 domains of RNA polymerase sigma factors"/>
    <property type="match status" value="1"/>
</dbReference>
<organism evidence="7 8">
    <name type="scientific">Crateriforma conspicua</name>
    <dbReference type="NCBI Taxonomy" id="2527996"/>
    <lineage>
        <taxon>Bacteria</taxon>
        <taxon>Pseudomonadati</taxon>
        <taxon>Planctomycetota</taxon>
        <taxon>Planctomycetia</taxon>
        <taxon>Planctomycetales</taxon>
        <taxon>Planctomycetaceae</taxon>
        <taxon>Crateriforma</taxon>
    </lineage>
</organism>
<comment type="similarity">
    <text evidence="1">Belongs to the sigma-70 factor family. ECF subfamily.</text>
</comment>